<evidence type="ECO:0000256" key="1">
    <source>
        <dbReference type="SAM" id="SignalP"/>
    </source>
</evidence>
<organism evidence="2 3">
    <name type="scientific">Heterodermia speciosa</name>
    <dbReference type="NCBI Taxonomy" id="116794"/>
    <lineage>
        <taxon>Eukaryota</taxon>
        <taxon>Fungi</taxon>
        <taxon>Dikarya</taxon>
        <taxon>Ascomycota</taxon>
        <taxon>Pezizomycotina</taxon>
        <taxon>Lecanoromycetes</taxon>
        <taxon>OSLEUM clade</taxon>
        <taxon>Lecanoromycetidae</taxon>
        <taxon>Caliciales</taxon>
        <taxon>Physciaceae</taxon>
        <taxon>Heterodermia</taxon>
    </lineage>
</organism>
<dbReference type="AlphaFoldDB" id="A0A8H3FRC9"/>
<protein>
    <submittedName>
        <fullName evidence="2">Uncharacterized protein</fullName>
    </submittedName>
</protein>
<evidence type="ECO:0000313" key="3">
    <source>
        <dbReference type="Proteomes" id="UP000664521"/>
    </source>
</evidence>
<accession>A0A8H3FRC9</accession>
<gene>
    <name evidence="2" type="ORF">HETSPECPRED_007352</name>
</gene>
<sequence length="220" mass="23438">MSSLLQSALILGVSTLALASVIPCANQVALEAVVAGGSVVPSGFWQIYQQDTQRSTNLFPNAPNGTATFAVSQGDGATNKLDLIATFTNIPKGQGPYTIKFIYSNPARAGYRSEGVDDIYTYAVTGALPTKKIGNTVQPFPTWDNVAKLKGSQIGTFHLPRSDEDPTHIHTITINSVTWSSTISLRFSISSDKTKAGVVRWSQNNDIVGFVPGLIITYGG</sequence>
<feature type="chain" id="PRO_5034954126" evidence="1">
    <location>
        <begin position="20"/>
        <end position="220"/>
    </location>
</feature>
<dbReference type="EMBL" id="CAJPDS010000051">
    <property type="protein sequence ID" value="CAF9929356.1"/>
    <property type="molecule type" value="Genomic_DNA"/>
</dbReference>
<evidence type="ECO:0000313" key="2">
    <source>
        <dbReference type="EMBL" id="CAF9929356.1"/>
    </source>
</evidence>
<comment type="caution">
    <text evidence="2">The sequence shown here is derived from an EMBL/GenBank/DDBJ whole genome shotgun (WGS) entry which is preliminary data.</text>
</comment>
<keyword evidence="1" id="KW-0732">Signal</keyword>
<reference evidence="2" key="1">
    <citation type="submission" date="2021-03" db="EMBL/GenBank/DDBJ databases">
        <authorList>
            <person name="Tagirdzhanova G."/>
        </authorList>
    </citation>
    <scope>NUCLEOTIDE SEQUENCE</scope>
</reference>
<feature type="signal peptide" evidence="1">
    <location>
        <begin position="1"/>
        <end position="19"/>
    </location>
</feature>
<dbReference type="Proteomes" id="UP000664521">
    <property type="component" value="Unassembled WGS sequence"/>
</dbReference>
<name>A0A8H3FRC9_9LECA</name>
<proteinExistence type="predicted"/>
<keyword evidence="3" id="KW-1185">Reference proteome</keyword>
<dbReference type="OrthoDB" id="5308323at2759"/>